<evidence type="ECO:0000313" key="1">
    <source>
        <dbReference type="EMBL" id="KAF8873853.1"/>
    </source>
</evidence>
<accession>A0A9P5NAX5</accession>
<dbReference type="EMBL" id="JADNYJ010000227">
    <property type="protein sequence ID" value="KAF8873853.1"/>
    <property type="molecule type" value="Genomic_DNA"/>
</dbReference>
<evidence type="ECO:0000313" key="2">
    <source>
        <dbReference type="Proteomes" id="UP000724874"/>
    </source>
</evidence>
<reference evidence="1" key="1">
    <citation type="submission" date="2020-11" db="EMBL/GenBank/DDBJ databases">
        <authorList>
            <consortium name="DOE Joint Genome Institute"/>
            <person name="Ahrendt S."/>
            <person name="Riley R."/>
            <person name="Andreopoulos W."/>
            <person name="LaButti K."/>
            <person name="Pangilinan J."/>
            <person name="Ruiz-duenas F.J."/>
            <person name="Barrasa J.M."/>
            <person name="Sanchez-Garcia M."/>
            <person name="Camarero S."/>
            <person name="Miyauchi S."/>
            <person name="Serrano A."/>
            <person name="Linde D."/>
            <person name="Babiker R."/>
            <person name="Drula E."/>
            <person name="Ayuso-Fernandez I."/>
            <person name="Pacheco R."/>
            <person name="Padilla G."/>
            <person name="Ferreira P."/>
            <person name="Barriuso J."/>
            <person name="Kellner H."/>
            <person name="Castanera R."/>
            <person name="Alfaro M."/>
            <person name="Ramirez L."/>
            <person name="Pisabarro A.G."/>
            <person name="Kuo A."/>
            <person name="Tritt A."/>
            <person name="Lipzen A."/>
            <person name="He G."/>
            <person name="Yan M."/>
            <person name="Ng V."/>
            <person name="Cullen D."/>
            <person name="Martin F."/>
            <person name="Rosso M.-N."/>
            <person name="Henrissat B."/>
            <person name="Hibbett D."/>
            <person name="Martinez A.T."/>
            <person name="Grigoriev I.V."/>
        </authorList>
    </citation>
    <scope>NUCLEOTIDE SEQUENCE</scope>
    <source>
        <strain evidence="1">AH 44721</strain>
    </source>
</reference>
<dbReference type="OrthoDB" id="2418900at2759"/>
<gene>
    <name evidence="1" type="ORF">CPB84DRAFT_1817951</name>
</gene>
<dbReference type="Pfam" id="PF18759">
    <property type="entry name" value="Plavaka"/>
    <property type="match status" value="1"/>
</dbReference>
<name>A0A9P5NAX5_GYMJU</name>
<organism evidence="1 2">
    <name type="scientific">Gymnopilus junonius</name>
    <name type="common">Spectacular rustgill mushroom</name>
    <name type="synonym">Gymnopilus spectabilis subsp. junonius</name>
    <dbReference type="NCBI Taxonomy" id="109634"/>
    <lineage>
        <taxon>Eukaryota</taxon>
        <taxon>Fungi</taxon>
        <taxon>Dikarya</taxon>
        <taxon>Basidiomycota</taxon>
        <taxon>Agaricomycotina</taxon>
        <taxon>Agaricomycetes</taxon>
        <taxon>Agaricomycetidae</taxon>
        <taxon>Agaricales</taxon>
        <taxon>Agaricineae</taxon>
        <taxon>Hymenogastraceae</taxon>
        <taxon>Gymnopilus</taxon>
    </lineage>
</organism>
<keyword evidence="2" id="KW-1185">Reference proteome</keyword>
<dbReference type="Proteomes" id="UP000724874">
    <property type="component" value="Unassembled WGS sequence"/>
</dbReference>
<dbReference type="AlphaFoldDB" id="A0A9P5NAX5"/>
<proteinExistence type="predicted"/>
<dbReference type="InterPro" id="IPR041078">
    <property type="entry name" value="Plavaka"/>
</dbReference>
<protein>
    <submittedName>
        <fullName evidence="1">Uncharacterized protein</fullName>
    </submittedName>
</protein>
<comment type="caution">
    <text evidence="1">The sequence shown here is derived from an EMBL/GenBank/DDBJ whole genome shotgun (WGS) entry which is preliminary data.</text>
</comment>
<sequence length="211" mass="23676">MQIILEPLIMAGNTGVEMVSTDGAVCLVFLILSCYVVDYPEQCLVTCSKYGTCVKCKAKVTKLQDPQPKDPRSQKWTEDIFKEAQSIAGQNSHAFYDHCMSQEVAGGVPKPFWTGFPLCNINRVITPDILHQLYQGILKHLIAWCQSILTPEQLDEHIRCLPHGLRLRQFKNGLSALSQISGPERKNMAKILLGCLIGAIPTMAFWHHRQL</sequence>